<dbReference type="InParanoid" id="F8PPJ0"/>
<evidence type="ECO:0000256" key="1">
    <source>
        <dbReference type="SAM" id="Coils"/>
    </source>
</evidence>
<dbReference type="AlphaFoldDB" id="F8PPJ0"/>
<dbReference type="EMBL" id="GL945477">
    <property type="protein sequence ID" value="EGO01409.1"/>
    <property type="molecule type" value="Genomic_DNA"/>
</dbReference>
<evidence type="ECO:0000313" key="3">
    <source>
        <dbReference type="Proteomes" id="UP000008063"/>
    </source>
</evidence>
<accession>F8PPJ0</accession>
<proteinExistence type="predicted"/>
<dbReference type="HOGENOM" id="CLU_1769232_0_0_1"/>
<keyword evidence="1" id="KW-0175">Coiled coil</keyword>
<organism evidence="3">
    <name type="scientific">Serpula lacrymans var. lacrymans (strain S7.3)</name>
    <name type="common">Dry rot fungus</name>
    <dbReference type="NCBI Taxonomy" id="936435"/>
    <lineage>
        <taxon>Eukaryota</taxon>
        <taxon>Fungi</taxon>
        <taxon>Dikarya</taxon>
        <taxon>Basidiomycota</taxon>
        <taxon>Agaricomycotina</taxon>
        <taxon>Agaricomycetes</taxon>
        <taxon>Agaricomycetidae</taxon>
        <taxon>Boletales</taxon>
        <taxon>Coniophorineae</taxon>
        <taxon>Serpulaceae</taxon>
        <taxon>Serpula</taxon>
    </lineage>
</organism>
<gene>
    <name evidence="2" type="ORF">SERLA73DRAFT_176674</name>
</gene>
<dbReference type="Proteomes" id="UP000008063">
    <property type="component" value="Unassembled WGS sequence"/>
</dbReference>
<name>F8PPJ0_SERL3</name>
<dbReference type="SUPFAM" id="SSF144284">
    <property type="entry name" value="Sec2 N-terminal region"/>
    <property type="match status" value="1"/>
</dbReference>
<protein>
    <submittedName>
        <fullName evidence="2">Uncharacterized protein</fullName>
    </submittedName>
</protein>
<feature type="coiled-coil region" evidence="1">
    <location>
        <begin position="100"/>
        <end position="134"/>
    </location>
</feature>
<evidence type="ECO:0000313" key="2">
    <source>
        <dbReference type="EMBL" id="EGO01409.1"/>
    </source>
</evidence>
<keyword evidence="3" id="KW-1185">Reference proteome</keyword>
<sequence>MVEQHLHDEAEGELIRQSAEQEEKLRNIEILHMQEEETLTLELHVAVNRAVEAEEQWAAAQKQISDLEHGLSLGTYSNQSVNDRLSEKLEQAGTAHASQVEGLKTELQKEQNLRHEAEKKLQNLEGNLLKMTQLMHSMLPSGSQPEN</sequence>
<reference evidence="3" key="1">
    <citation type="journal article" date="2011" name="Science">
        <title>The plant cell wall-decomposing machinery underlies the functional diversity of forest fungi.</title>
        <authorList>
            <person name="Eastwood D.C."/>
            <person name="Floudas D."/>
            <person name="Binder M."/>
            <person name="Majcherczyk A."/>
            <person name="Schneider P."/>
            <person name="Aerts A."/>
            <person name="Asiegbu F.O."/>
            <person name="Baker S.E."/>
            <person name="Barry K."/>
            <person name="Bendiksby M."/>
            <person name="Blumentritt M."/>
            <person name="Coutinho P.M."/>
            <person name="Cullen D."/>
            <person name="de Vries R.P."/>
            <person name="Gathman A."/>
            <person name="Goodell B."/>
            <person name="Henrissat B."/>
            <person name="Ihrmark K."/>
            <person name="Kauserud H."/>
            <person name="Kohler A."/>
            <person name="LaButti K."/>
            <person name="Lapidus A."/>
            <person name="Lavin J.L."/>
            <person name="Lee Y.-H."/>
            <person name="Lindquist E."/>
            <person name="Lilly W."/>
            <person name="Lucas S."/>
            <person name="Morin E."/>
            <person name="Murat C."/>
            <person name="Oguiza J.A."/>
            <person name="Park J."/>
            <person name="Pisabarro A.G."/>
            <person name="Riley R."/>
            <person name="Rosling A."/>
            <person name="Salamov A."/>
            <person name="Schmidt O."/>
            <person name="Schmutz J."/>
            <person name="Skrede I."/>
            <person name="Stenlid J."/>
            <person name="Wiebenga A."/>
            <person name="Xie X."/>
            <person name="Kuees U."/>
            <person name="Hibbett D.S."/>
            <person name="Hoffmeister D."/>
            <person name="Hoegberg N."/>
            <person name="Martin F."/>
            <person name="Grigoriev I.V."/>
            <person name="Watkinson S.C."/>
        </authorList>
    </citation>
    <scope>NUCLEOTIDE SEQUENCE [LARGE SCALE GENOMIC DNA]</scope>
    <source>
        <strain evidence="3">strain S7.3</strain>
    </source>
</reference>